<keyword evidence="7 9" id="KW-0472">Membrane</keyword>
<evidence type="ECO:0000313" key="11">
    <source>
        <dbReference type="Proteomes" id="UP000715965"/>
    </source>
</evidence>
<feature type="transmembrane region" description="Helical" evidence="9">
    <location>
        <begin position="133"/>
        <end position="152"/>
    </location>
</feature>
<feature type="transmembrane region" description="Helical" evidence="9">
    <location>
        <begin position="66"/>
        <end position="85"/>
    </location>
</feature>
<evidence type="ECO:0000256" key="5">
    <source>
        <dbReference type="ARBA" id="ARBA00022692"/>
    </source>
</evidence>
<dbReference type="EMBL" id="JADDOJ010000114">
    <property type="protein sequence ID" value="MBE7942623.1"/>
    <property type="molecule type" value="Genomic_DNA"/>
</dbReference>
<gene>
    <name evidence="10" type="ORF">IM725_18800</name>
</gene>
<name>A0ABR9SJT1_9BURK</name>
<keyword evidence="11" id="KW-1185">Reference proteome</keyword>
<keyword evidence="2" id="KW-0813">Transport</keyword>
<evidence type="ECO:0000256" key="4">
    <source>
        <dbReference type="ARBA" id="ARBA00022519"/>
    </source>
</evidence>
<dbReference type="InterPro" id="IPR007272">
    <property type="entry name" value="Sulf_transp_TsuA/YedE"/>
</dbReference>
<feature type="transmembrane region" description="Helical" evidence="9">
    <location>
        <begin position="105"/>
        <end position="127"/>
    </location>
</feature>
<dbReference type="PANTHER" id="PTHR30574:SF1">
    <property type="entry name" value="SULPHUR TRANSPORT DOMAIN-CONTAINING PROTEIN"/>
    <property type="match status" value="1"/>
</dbReference>
<evidence type="ECO:0000256" key="7">
    <source>
        <dbReference type="ARBA" id="ARBA00023136"/>
    </source>
</evidence>
<feature type="non-terminal residue" evidence="10">
    <location>
        <position position="1"/>
    </location>
</feature>
<keyword evidence="6 9" id="KW-1133">Transmembrane helix</keyword>
<reference evidence="10 11" key="1">
    <citation type="submission" date="2020-10" db="EMBL/GenBank/DDBJ databases">
        <title>Draft genome of Ramlibacter aquaticus LMG 30558.</title>
        <authorList>
            <person name="Props R."/>
        </authorList>
    </citation>
    <scope>NUCLEOTIDE SEQUENCE [LARGE SCALE GENOMIC DNA]</scope>
    <source>
        <strain evidence="10 11">LMG 30558</strain>
    </source>
</reference>
<sequence length="163" mass="16686">GLGVGLLVLGMWVLTGHVGHLQEHPETLEQAWLATNSTRAEGFSFIAPSAFALDWLLFFSDAKKHLTVGIVSVAGVVAGSAAVALARRQFRWEGFASTGDLGHHLAGGLLMGVGGVTAMGCSIGQGVTGVSTLSLTSLTAAAAMVAGAVAGVRYQAWRLDRAA</sequence>
<evidence type="ECO:0000256" key="9">
    <source>
        <dbReference type="SAM" id="Phobius"/>
    </source>
</evidence>
<dbReference type="Proteomes" id="UP000715965">
    <property type="component" value="Unassembled WGS sequence"/>
</dbReference>
<proteinExistence type="inferred from homology"/>
<keyword evidence="4" id="KW-0997">Cell inner membrane</keyword>
<protein>
    <submittedName>
        <fullName evidence="10">YeeE/YedE family protein</fullName>
    </submittedName>
</protein>
<dbReference type="PANTHER" id="PTHR30574">
    <property type="entry name" value="INNER MEMBRANE PROTEIN YEDE"/>
    <property type="match status" value="1"/>
</dbReference>
<evidence type="ECO:0000256" key="3">
    <source>
        <dbReference type="ARBA" id="ARBA00022475"/>
    </source>
</evidence>
<evidence type="ECO:0000313" key="10">
    <source>
        <dbReference type="EMBL" id="MBE7942623.1"/>
    </source>
</evidence>
<evidence type="ECO:0000256" key="8">
    <source>
        <dbReference type="ARBA" id="ARBA00035655"/>
    </source>
</evidence>
<evidence type="ECO:0000256" key="2">
    <source>
        <dbReference type="ARBA" id="ARBA00022448"/>
    </source>
</evidence>
<comment type="subcellular location">
    <subcellularLocation>
        <location evidence="1">Cell inner membrane</location>
        <topology evidence="1">Multi-pass membrane protein</topology>
    </subcellularLocation>
</comment>
<comment type="similarity">
    <text evidence="8">Belongs to the TsuA/YedE (TC 9.B.102) family.</text>
</comment>
<keyword evidence="5 9" id="KW-0812">Transmembrane</keyword>
<evidence type="ECO:0000256" key="6">
    <source>
        <dbReference type="ARBA" id="ARBA00022989"/>
    </source>
</evidence>
<dbReference type="RefSeq" id="WP_193782168.1">
    <property type="nucleotide sequence ID" value="NZ_JADDOJ010000114.1"/>
</dbReference>
<accession>A0ABR9SJT1</accession>
<keyword evidence="3" id="KW-1003">Cell membrane</keyword>
<dbReference type="Pfam" id="PF04143">
    <property type="entry name" value="Sulf_transp"/>
    <property type="match status" value="1"/>
</dbReference>
<comment type="caution">
    <text evidence="10">The sequence shown here is derived from an EMBL/GenBank/DDBJ whole genome shotgun (WGS) entry which is preliminary data.</text>
</comment>
<organism evidence="10 11">
    <name type="scientific">Ramlibacter aquaticus</name>
    <dbReference type="NCBI Taxonomy" id="2780094"/>
    <lineage>
        <taxon>Bacteria</taxon>
        <taxon>Pseudomonadati</taxon>
        <taxon>Pseudomonadota</taxon>
        <taxon>Betaproteobacteria</taxon>
        <taxon>Burkholderiales</taxon>
        <taxon>Comamonadaceae</taxon>
        <taxon>Ramlibacter</taxon>
    </lineage>
</organism>
<evidence type="ECO:0000256" key="1">
    <source>
        <dbReference type="ARBA" id="ARBA00004429"/>
    </source>
</evidence>